<dbReference type="Gene3D" id="3.50.50.60">
    <property type="entry name" value="FAD/NAD(P)-binding domain"/>
    <property type="match status" value="1"/>
</dbReference>
<dbReference type="PANTHER" id="PTHR42917:SF2">
    <property type="entry name" value="2,4-DIENOYL-COA REDUCTASE [(2E)-ENOYL-COA-PRODUCING]"/>
    <property type="match status" value="1"/>
</dbReference>
<evidence type="ECO:0000259" key="10">
    <source>
        <dbReference type="Pfam" id="PF00724"/>
    </source>
</evidence>
<reference evidence="12" key="1">
    <citation type="submission" date="2020-10" db="EMBL/GenBank/DDBJ databases">
        <title>Microbiome of the Black Sea water column analyzed by genome centric metagenomics.</title>
        <authorList>
            <person name="Cabello-Yeves P.J."/>
            <person name="Callieri C."/>
            <person name="Picazo A."/>
            <person name="Mehrshad M."/>
            <person name="Haro-Moreno J.M."/>
            <person name="Roda-Garcia J."/>
            <person name="Dzembekova N."/>
            <person name="Slabakova V."/>
            <person name="Slabakova N."/>
            <person name="Moncheva S."/>
            <person name="Rodriguez-Valera F."/>
        </authorList>
    </citation>
    <scope>NUCLEOTIDE SEQUENCE</scope>
    <source>
        <strain evidence="12">BS307-5m-G5</strain>
    </source>
</reference>
<feature type="domain" description="FAD/NAD(P)-binding" evidence="11">
    <location>
        <begin position="398"/>
        <end position="659"/>
    </location>
</feature>
<evidence type="ECO:0000256" key="2">
    <source>
        <dbReference type="ARBA" id="ARBA00001966"/>
    </source>
</evidence>
<dbReference type="GO" id="GO:0008670">
    <property type="term" value="F:2,4-dienoyl-CoA reductase (NADPH) activity"/>
    <property type="evidence" value="ECO:0007669"/>
    <property type="project" value="TreeGrafter"/>
</dbReference>
<dbReference type="Pfam" id="PF00724">
    <property type="entry name" value="Oxidored_FMN"/>
    <property type="match status" value="1"/>
</dbReference>
<dbReference type="PRINTS" id="PR00411">
    <property type="entry name" value="PNDRDTASEI"/>
</dbReference>
<sequence length="696" mass="74775">MSAAEKILPGHEKYARLFTPLELGHTVIKNRSIMGSMHTGLEELPDGFERMAAYYAERAAGGVGMIITGGIAPNPEGGMTMKDGDGNEVFAASKLQNEKEVEGHAIVTKAVHDAAPDCKFVMQILHMGPLAYNDMAVAPSPVKSRIGAFAPRELDEAGIEKQIADHAHCAAMAKKAGYDGVEIIGSAGYLLSTFLVEKTNQRTDQWGGSYNNRMRFPLAVAKRCREAVGDDFIIIFRIAAMDMLQGGMSWEEVAELARELEKVGVSIVSTHFTWHESAVPTIATMVPRAAFTSVTGRLRKEVSIPVITSNRINMPQVAEDVLAAGEADLVSMARPMLADSAFMLKAAEDRADEINTCIACNQACLDHTFGGKTTSCLVNPRACHETLLNYEPTPTPKRIAVIGAGPAGLAYATVAAERGHKVSLFDAADEIGGQFNLAKLVPGKEEFYETLRYYGRMIEKLGIALKLNTRVDTKMLEESGFDHVVVATGITPRMPHIEGITHAKVASYIDVLKGTKQVGKKVAIMGAGGIGFDVADTISHDGPSGALDKAVFAKEWGVDFENHPRGGVTGVEPQVAAADREIFLMQRKDTSVGKGLGKTTGWTHRLTLQRRGVKMMNAIEYQKIDDAGLHIIANGKPDILDVDTVIICAGQEPLRELHDALAAKGVSVELVGGAYEAAELDAKTAIKQASERAAAI</sequence>
<dbReference type="GO" id="GO:0051536">
    <property type="term" value="F:iron-sulfur cluster binding"/>
    <property type="evidence" value="ECO:0007669"/>
    <property type="project" value="UniProtKB-KW"/>
</dbReference>
<feature type="domain" description="NADH:flavin oxidoreductase/NADH oxidase N-terminal" evidence="10">
    <location>
        <begin position="17"/>
        <end position="353"/>
    </location>
</feature>
<dbReference type="Pfam" id="PF07992">
    <property type="entry name" value="Pyr_redox_2"/>
    <property type="match status" value="1"/>
</dbReference>
<evidence type="ECO:0000313" key="12">
    <source>
        <dbReference type="EMBL" id="MBL6761494.1"/>
    </source>
</evidence>
<comment type="cofactor">
    <cofactor evidence="1">
        <name>FMN</name>
        <dbReference type="ChEBI" id="CHEBI:58210"/>
    </cofactor>
</comment>
<dbReference type="GO" id="GO:0010181">
    <property type="term" value="F:FMN binding"/>
    <property type="evidence" value="ECO:0007669"/>
    <property type="project" value="InterPro"/>
</dbReference>
<keyword evidence="9" id="KW-0411">Iron-sulfur</keyword>
<keyword evidence="7" id="KW-0560">Oxidoreductase</keyword>
<dbReference type="InterPro" id="IPR051793">
    <property type="entry name" value="NADH:flavin_oxidoreductase"/>
</dbReference>
<dbReference type="AlphaFoldDB" id="A0A937HCX5"/>
<comment type="caution">
    <text evidence="12">The sequence shown here is derived from an EMBL/GenBank/DDBJ whole genome shotgun (WGS) entry which is preliminary data.</text>
</comment>
<dbReference type="EMBL" id="JADHOK010000015">
    <property type="protein sequence ID" value="MBL6761494.1"/>
    <property type="molecule type" value="Genomic_DNA"/>
</dbReference>
<evidence type="ECO:0000259" key="11">
    <source>
        <dbReference type="Pfam" id="PF07992"/>
    </source>
</evidence>
<dbReference type="InterPro" id="IPR023753">
    <property type="entry name" value="FAD/NAD-binding_dom"/>
</dbReference>
<comment type="similarity">
    <text evidence="3">In the N-terminal section; belongs to the NADH:flavin oxidoreductase/NADH oxidase family.</text>
</comment>
<dbReference type="PANTHER" id="PTHR42917">
    <property type="entry name" value="2,4-DIENOYL-COA REDUCTASE"/>
    <property type="match status" value="1"/>
</dbReference>
<dbReference type="Proteomes" id="UP000785783">
    <property type="component" value="Unassembled WGS sequence"/>
</dbReference>
<dbReference type="InterPro" id="IPR013785">
    <property type="entry name" value="Aldolase_TIM"/>
</dbReference>
<evidence type="ECO:0000256" key="5">
    <source>
        <dbReference type="ARBA" id="ARBA00022643"/>
    </source>
</evidence>
<keyword evidence="6" id="KW-0479">Metal-binding</keyword>
<accession>A0A937HCX5</accession>
<dbReference type="InterPro" id="IPR036188">
    <property type="entry name" value="FAD/NAD-bd_sf"/>
</dbReference>
<dbReference type="Gene3D" id="3.40.50.720">
    <property type="entry name" value="NAD(P)-binding Rossmann-like Domain"/>
    <property type="match status" value="1"/>
</dbReference>
<comment type="cofactor">
    <cofactor evidence="2">
        <name>[4Fe-4S] cluster</name>
        <dbReference type="ChEBI" id="CHEBI:49883"/>
    </cofactor>
</comment>
<dbReference type="CDD" id="cd02930">
    <property type="entry name" value="DCR_FMN"/>
    <property type="match status" value="1"/>
</dbReference>
<evidence type="ECO:0000256" key="4">
    <source>
        <dbReference type="ARBA" id="ARBA00022630"/>
    </source>
</evidence>
<dbReference type="PRINTS" id="PR00368">
    <property type="entry name" value="FADPNR"/>
</dbReference>
<evidence type="ECO:0000256" key="9">
    <source>
        <dbReference type="ARBA" id="ARBA00023014"/>
    </source>
</evidence>
<keyword evidence="8" id="KW-0408">Iron</keyword>
<proteinExistence type="inferred from homology"/>
<evidence type="ECO:0000256" key="6">
    <source>
        <dbReference type="ARBA" id="ARBA00022723"/>
    </source>
</evidence>
<dbReference type="GO" id="GO:0046872">
    <property type="term" value="F:metal ion binding"/>
    <property type="evidence" value="ECO:0007669"/>
    <property type="project" value="UniProtKB-KW"/>
</dbReference>
<keyword evidence="5" id="KW-0288">FMN</keyword>
<evidence type="ECO:0000256" key="7">
    <source>
        <dbReference type="ARBA" id="ARBA00023002"/>
    </source>
</evidence>
<dbReference type="SUPFAM" id="SSF51905">
    <property type="entry name" value="FAD/NAD(P)-binding domain"/>
    <property type="match status" value="1"/>
</dbReference>
<dbReference type="GO" id="GO:0033543">
    <property type="term" value="P:fatty acid beta-oxidation, unsaturated, even number, reductase/isomerase pathway"/>
    <property type="evidence" value="ECO:0007669"/>
    <property type="project" value="TreeGrafter"/>
</dbReference>
<evidence type="ECO:0000256" key="3">
    <source>
        <dbReference type="ARBA" id="ARBA00011048"/>
    </source>
</evidence>
<evidence type="ECO:0000313" key="13">
    <source>
        <dbReference type="Proteomes" id="UP000785783"/>
    </source>
</evidence>
<name>A0A937HCX5_9PROT</name>
<dbReference type="SUPFAM" id="SSF51971">
    <property type="entry name" value="Nucleotide-binding domain"/>
    <property type="match status" value="1"/>
</dbReference>
<dbReference type="InterPro" id="IPR001155">
    <property type="entry name" value="OxRdtase_FMN_N"/>
</dbReference>
<evidence type="ECO:0000256" key="1">
    <source>
        <dbReference type="ARBA" id="ARBA00001917"/>
    </source>
</evidence>
<organism evidence="12 13">
    <name type="scientific">PS1 clade bacterium</name>
    <dbReference type="NCBI Taxonomy" id="2175152"/>
    <lineage>
        <taxon>Bacteria</taxon>
        <taxon>Pseudomonadati</taxon>
        <taxon>Pseudomonadota</taxon>
        <taxon>Alphaproteobacteria</taxon>
        <taxon>PS1 clade</taxon>
    </lineage>
</organism>
<dbReference type="Gene3D" id="3.20.20.70">
    <property type="entry name" value="Aldolase class I"/>
    <property type="match status" value="1"/>
</dbReference>
<keyword evidence="4" id="KW-0285">Flavoprotein</keyword>
<evidence type="ECO:0000256" key="8">
    <source>
        <dbReference type="ARBA" id="ARBA00023004"/>
    </source>
</evidence>
<gene>
    <name evidence="12" type="ORF">ISQ19_02230</name>
</gene>
<dbReference type="SUPFAM" id="SSF51395">
    <property type="entry name" value="FMN-linked oxidoreductases"/>
    <property type="match status" value="1"/>
</dbReference>
<protein>
    <submittedName>
        <fullName evidence="12">NADPH-dependent 2,4-dienoyl-CoA reductase</fullName>
    </submittedName>
</protein>